<dbReference type="Gene3D" id="3.30.70.1400">
    <property type="entry name" value="Aminomethyltransferase beta-barrel domains"/>
    <property type="match status" value="1"/>
</dbReference>
<dbReference type="Pfam" id="PF08669">
    <property type="entry name" value="GCV_T_C"/>
    <property type="match status" value="1"/>
</dbReference>
<protein>
    <submittedName>
        <fullName evidence="7 8">Sarcosine dehydrogenase, mitochondrial isoform X1</fullName>
    </submittedName>
</protein>
<dbReference type="InterPro" id="IPR006076">
    <property type="entry name" value="FAD-dep_OxRdtase"/>
</dbReference>
<dbReference type="InterPro" id="IPR013977">
    <property type="entry name" value="GcvT_C"/>
</dbReference>
<dbReference type="InterPro" id="IPR032503">
    <property type="entry name" value="FAO_M"/>
</dbReference>
<dbReference type="SUPFAM" id="SSF103025">
    <property type="entry name" value="Folate-binding domain"/>
    <property type="match status" value="1"/>
</dbReference>
<dbReference type="InterPro" id="IPR036188">
    <property type="entry name" value="FAD/NAD-bd_sf"/>
</dbReference>
<gene>
    <name evidence="7 8 9" type="primary">LOC107217484</name>
</gene>
<proteinExistence type="inferred from homology"/>
<evidence type="ECO:0000259" key="2">
    <source>
        <dbReference type="Pfam" id="PF01266"/>
    </source>
</evidence>
<evidence type="ECO:0000313" key="6">
    <source>
        <dbReference type="Proteomes" id="UP000829291"/>
    </source>
</evidence>
<dbReference type="RefSeq" id="XP_046590118.1">
    <property type="nucleotide sequence ID" value="XM_046734162.1"/>
</dbReference>
<evidence type="ECO:0000313" key="7">
    <source>
        <dbReference type="RefSeq" id="XP_046590117.1"/>
    </source>
</evidence>
<organism evidence="6 8">
    <name type="scientific">Neodiprion lecontei</name>
    <name type="common">Redheaded pine sawfly</name>
    <dbReference type="NCBI Taxonomy" id="441921"/>
    <lineage>
        <taxon>Eukaryota</taxon>
        <taxon>Metazoa</taxon>
        <taxon>Ecdysozoa</taxon>
        <taxon>Arthropoda</taxon>
        <taxon>Hexapoda</taxon>
        <taxon>Insecta</taxon>
        <taxon>Pterygota</taxon>
        <taxon>Neoptera</taxon>
        <taxon>Endopterygota</taxon>
        <taxon>Hymenoptera</taxon>
        <taxon>Tenthredinoidea</taxon>
        <taxon>Diprionidae</taxon>
        <taxon>Diprioninae</taxon>
        <taxon>Neodiprion</taxon>
    </lineage>
</organism>
<dbReference type="Gene3D" id="3.30.1360.120">
    <property type="entry name" value="Probable tRNA modification gtpase trme, domain 1"/>
    <property type="match status" value="1"/>
</dbReference>
<dbReference type="PANTHER" id="PTHR43757:SF11">
    <property type="entry name" value="SARCOSINE DEHYDROGENASE"/>
    <property type="match status" value="1"/>
</dbReference>
<feature type="domain" description="GCVT N-terminal" evidence="3">
    <location>
        <begin position="490"/>
        <end position="802"/>
    </location>
</feature>
<feature type="domain" description="Aminomethyltransferase C-terminal" evidence="4">
    <location>
        <begin position="822"/>
        <end position="906"/>
    </location>
</feature>
<dbReference type="Pfam" id="PF16350">
    <property type="entry name" value="FAO_M"/>
    <property type="match status" value="1"/>
</dbReference>
<name>A0ABM3FQ42_NEOLC</name>
<keyword evidence="6" id="KW-1185">Reference proteome</keyword>
<feature type="domain" description="FAD dependent oxidoreductase central" evidence="5">
    <location>
        <begin position="432"/>
        <end position="486"/>
    </location>
</feature>
<dbReference type="RefSeq" id="XP_046590119.1">
    <property type="nucleotide sequence ID" value="XM_046734163.1"/>
</dbReference>
<dbReference type="PANTHER" id="PTHR43757">
    <property type="entry name" value="AMINOMETHYLTRANSFERASE"/>
    <property type="match status" value="1"/>
</dbReference>
<evidence type="ECO:0000313" key="9">
    <source>
        <dbReference type="RefSeq" id="XP_046590119.1"/>
    </source>
</evidence>
<dbReference type="SUPFAM" id="SSF51905">
    <property type="entry name" value="FAD/NAD(P)-binding domain"/>
    <property type="match status" value="1"/>
</dbReference>
<dbReference type="Pfam" id="PF01266">
    <property type="entry name" value="DAO"/>
    <property type="match status" value="1"/>
</dbReference>
<dbReference type="RefSeq" id="XP_046590117.1">
    <property type="nucleotide sequence ID" value="XM_046734161.1"/>
</dbReference>
<comment type="similarity">
    <text evidence="1">Belongs to the GcvT family.</text>
</comment>
<accession>A0ABM3FQ42</accession>
<dbReference type="InterPro" id="IPR029043">
    <property type="entry name" value="GcvT/YgfZ_C"/>
</dbReference>
<evidence type="ECO:0000313" key="8">
    <source>
        <dbReference type="RefSeq" id="XP_046590118.1"/>
    </source>
</evidence>
<sequence length="918" mass="102605">MTLVKSVCSKAGGQSRTKFKTLISKTENMIRLVALKLGNRKTIIDVKRTLLTKPTEENSTCSQTINVPEFADVVVIGGGSAGCNALYHLAKYGVSAILLERAKLTAGTTWHTAGLIWQLRPNDVEIQLLHTTRELLMRLEAETGLDPGWINNGGLYIAHSDVRMDEYKRLATAGKVCGVDSHLMSPQEANKIFPHLNEQAFLGALYTPKDGVVDPAMLCNALTKYAKEHGAKVVQDCPVTRILKKETQLGSSQIAGVETPYGIIKTNCVVNAAGVWSRSISNMAGLQIPLIPMKHAYVVSEPIEGVQNCPNIRDHDRNMYFRIQGSSLCMGGYESNPIILQSVPKDFNFALYELDWNVFSAHIKGAVELIPQFSTAGIRSTVCGPESFTPDHKPILGEDPRCMGFFHSCGYNSAGMMLGGGCGDQIAKWIIHGRPDKHMYSYDIRRFTPEQTSDSLWANERSHEAYAKNYSIVFPHDEYLSGRNLNKDPFHEVLLKEGAVMEERQGWERPGWFLSEGSVTIPPYDYYGSYGSPKNENNKYSELLQQDYTFNFPEHHRIIKDEALACRNNAVLFNLSYFGKFYLCGPEAQKAVDYLFTADTNREVNKTTYTCMLNKHGGVEADCTVTCIEGGTGTVVDPILKGKGFLIVAGGMSGYQTWVHMNQVVKQKGFEVTLHDATKQIGVLAIQGKKSRKILESIVDGDISNTAFPFSTSKLLKIKGNSVRVLRLSFVGELGFELYIPSQLCMEVYHAIMDAGKAYKMKLAGYRALYSLSSEKGYHLWHSDLRMDDNPIEAGLGFVCRKSGDYLGKKKIDYVRKNGVKRKMAYFLIDAQIPLWGLEAIYRNGRNVGYLRRGEYAFALENSIGQGYVTHPEGENVTKHYLESGNYEIEIMGHKYPAKLHLHSPFDPENKRLRDIYD</sequence>
<dbReference type="SUPFAM" id="SSF54373">
    <property type="entry name" value="FAD-linked reductases, C-terminal domain"/>
    <property type="match status" value="1"/>
</dbReference>
<dbReference type="Gene3D" id="3.50.50.60">
    <property type="entry name" value="FAD/NAD(P)-binding domain"/>
    <property type="match status" value="1"/>
</dbReference>
<dbReference type="GeneID" id="107217484"/>
<evidence type="ECO:0000259" key="5">
    <source>
        <dbReference type="Pfam" id="PF16350"/>
    </source>
</evidence>
<dbReference type="InterPro" id="IPR028896">
    <property type="entry name" value="GcvT/YgfZ/DmdA"/>
</dbReference>
<dbReference type="Pfam" id="PF01571">
    <property type="entry name" value="GCV_T"/>
    <property type="match status" value="1"/>
</dbReference>
<feature type="domain" description="FAD dependent oxidoreductase" evidence="2">
    <location>
        <begin position="72"/>
        <end position="429"/>
    </location>
</feature>
<dbReference type="Proteomes" id="UP000829291">
    <property type="component" value="Chromosome 3"/>
</dbReference>
<evidence type="ECO:0000259" key="4">
    <source>
        <dbReference type="Pfam" id="PF08669"/>
    </source>
</evidence>
<dbReference type="SUPFAM" id="SSF101790">
    <property type="entry name" value="Aminomethyltransferase beta-barrel domain"/>
    <property type="match status" value="1"/>
</dbReference>
<dbReference type="InterPro" id="IPR027266">
    <property type="entry name" value="TrmE/GcvT-like"/>
</dbReference>
<dbReference type="Gene3D" id="2.40.30.110">
    <property type="entry name" value="Aminomethyltransferase beta-barrel domains"/>
    <property type="match status" value="1"/>
</dbReference>
<dbReference type="InterPro" id="IPR006222">
    <property type="entry name" value="GCVT_N"/>
</dbReference>
<evidence type="ECO:0000256" key="1">
    <source>
        <dbReference type="ARBA" id="ARBA00008609"/>
    </source>
</evidence>
<reference evidence="7 8" key="1">
    <citation type="submission" date="2025-05" db="UniProtKB">
        <authorList>
            <consortium name="RefSeq"/>
        </authorList>
    </citation>
    <scope>IDENTIFICATION</scope>
    <source>
        <tissue evidence="7 8">Thorax and Abdomen</tissue>
    </source>
</reference>
<evidence type="ECO:0000259" key="3">
    <source>
        <dbReference type="Pfam" id="PF01571"/>
    </source>
</evidence>
<dbReference type="Gene3D" id="3.30.9.10">
    <property type="entry name" value="D-Amino Acid Oxidase, subunit A, domain 2"/>
    <property type="match status" value="1"/>
</dbReference>